<protein>
    <submittedName>
        <fullName evidence="3">CUGBP Elav-like family member 3</fullName>
    </submittedName>
</protein>
<sequence>MLSKQQTEEDVKQLFQPYGRVEECTILRGNDGVSKGQFPHGVTGSVGGGGGQRYRARFISVPLYLTYLVRLPSFTSATKQASRNLFLR</sequence>
<evidence type="ECO:0000313" key="4">
    <source>
        <dbReference type="Proteomes" id="UP000440578"/>
    </source>
</evidence>
<feature type="domain" description="RRM" evidence="2">
    <location>
        <begin position="2"/>
        <end position="36"/>
    </location>
</feature>
<dbReference type="EMBL" id="VIIS01001768">
    <property type="protein sequence ID" value="KAF0293144.1"/>
    <property type="molecule type" value="Genomic_DNA"/>
</dbReference>
<name>A0A6A4VNI8_AMPAM</name>
<dbReference type="SUPFAM" id="SSF54928">
    <property type="entry name" value="RNA-binding domain, RBD"/>
    <property type="match status" value="1"/>
</dbReference>
<keyword evidence="1" id="KW-0694">RNA-binding</keyword>
<dbReference type="Pfam" id="PF00076">
    <property type="entry name" value="RRM_1"/>
    <property type="match status" value="1"/>
</dbReference>
<dbReference type="InterPro" id="IPR012677">
    <property type="entry name" value="Nucleotide-bd_a/b_plait_sf"/>
</dbReference>
<dbReference type="Gene3D" id="3.30.70.330">
    <property type="match status" value="1"/>
</dbReference>
<dbReference type="Proteomes" id="UP000440578">
    <property type="component" value="Unassembled WGS sequence"/>
</dbReference>
<evidence type="ECO:0000256" key="1">
    <source>
        <dbReference type="ARBA" id="ARBA00022884"/>
    </source>
</evidence>
<dbReference type="InterPro" id="IPR000504">
    <property type="entry name" value="RRM_dom"/>
</dbReference>
<evidence type="ECO:0000313" key="3">
    <source>
        <dbReference type="EMBL" id="KAF0293144.1"/>
    </source>
</evidence>
<evidence type="ECO:0000259" key="2">
    <source>
        <dbReference type="Pfam" id="PF00076"/>
    </source>
</evidence>
<gene>
    <name evidence="3" type="primary">Celf3</name>
    <name evidence="3" type="ORF">FJT64_008956</name>
</gene>
<proteinExistence type="predicted"/>
<dbReference type="InterPro" id="IPR035979">
    <property type="entry name" value="RBD_domain_sf"/>
</dbReference>
<comment type="caution">
    <text evidence="3">The sequence shown here is derived from an EMBL/GenBank/DDBJ whole genome shotgun (WGS) entry which is preliminary data.</text>
</comment>
<dbReference type="AlphaFoldDB" id="A0A6A4VNI8"/>
<dbReference type="GO" id="GO:0003723">
    <property type="term" value="F:RNA binding"/>
    <property type="evidence" value="ECO:0007669"/>
    <property type="project" value="UniProtKB-KW"/>
</dbReference>
<reference evidence="3 4" key="1">
    <citation type="submission" date="2019-07" db="EMBL/GenBank/DDBJ databases">
        <title>Draft genome assembly of a fouling barnacle, Amphibalanus amphitrite (Darwin, 1854): The first reference genome for Thecostraca.</title>
        <authorList>
            <person name="Kim W."/>
        </authorList>
    </citation>
    <scope>NUCLEOTIDE SEQUENCE [LARGE SCALE GENOMIC DNA]</scope>
    <source>
        <strain evidence="3">SNU_AA5</strain>
        <tissue evidence="3">Soma without cirri and trophi</tissue>
    </source>
</reference>
<keyword evidence="4" id="KW-1185">Reference proteome</keyword>
<organism evidence="3 4">
    <name type="scientific">Amphibalanus amphitrite</name>
    <name type="common">Striped barnacle</name>
    <name type="synonym">Balanus amphitrite</name>
    <dbReference type="NCBI Taxonomy" id="1232801"/>
    <lineage>
        <taxon>Eukaryota</taxon>
        <taxon>Metazoa</taxon>
        <taxon>Ecdysozoa</taxon>
        <taxon>Arthropoda</taxon>
        <taxon>Crustacea</taxon>
        <taxon>Multicrustacea</taxon>
        <taxon>Cirripedia</taxon>
        <taxon>Thoracica</taxon>
        <taxon>Thoracicalcarea</taxon>
        <taxon>Balanomorpha</taxon>
        <taxon>Balanoidea</taxon>
        <taxon>Balanidae</taxon>
        <taxon>Amphibalaninae</taxon>
        <taxon>Amphibalanus</taxon>
    </lineage>
</organism>
<accession>A0A6A4VNI8</accession>